<reference key="1">
    <citation type="submission" date="2010-11" db="EMBL/GenBank/DDBJ databases">
        <title>The complete sequence of chromosome of Isophaera pallida ATCC 43644.</title>
        <authorList>
            <consortium name="US DOE Joint Genome Institute (JGI-PGF)"/>
            <person name="Lucas S."/>
            <person name="Copeland A."/>
            <person name="Lapidus A."/>
            <person name="Bruce D."/>
            <person name="Goodwin L."/>
            <person name="Pitluck S."/>
            <person name="Kyrpides N."/>
            <person name="Mavromatis K."/>
            <person name="Pagani I."/>
            <person name="Ivanova N."/>
            <person name="Saunders E."/>
            <person name="Brettin T."/>
            <person name="Detter J.C."/>
            <person name="Han C."/>
            <person name="Tapia R."/>
            <person name="Land M."/>
            <person name="Hauser L."/>
            <person name="Markowitz V."/>
            <person name="Cheng J.-F."/>
            <person name="Hugenholtz P."/>
            <person name="Woyke T."/>
            <person name="Wu D."/>
            <person name="Eisen J.A."/>
        </authorList>
    </citation>
    <scope>NUCLEOTIDE SEQUENCE</scope>
    <source>
        <strain>ATCC 43644</strain>
    </source>
</reference>
<dbReference type="Pfam" id="PF00814">
    <property type="entry name" value="TsaD"/>
    <property type="match status" value="1"/>
</dbReference>
<evidence type="ECO:0000313" key="4">
    <source>
        <dbReference type="Proteomes" id="UP000008631"/>
    </source>
</evidence>
<dbReference type="EMBL" id="CP002353">
    <property type="protein sequence ID" value="ADV63178.1"/>
    <property type="molecule type" value="Genomic_DNA"/>
</dbReference>
<dbReference type="FunCoup" id="E8QZ36">
    <property type="interactions" value="301"/>
</dbReference>
<dbReference type="SUPFAM" id="SSF53067">
    <property type="entry name" value="Actin-like ATPase domain"/>
    <property type="match status" value="2"/>
</dbReference>
<feature type="domain" description="Gcp-like" evidence="2">
    <location>
        <begin position="58"/>
        <end position="151"/>
    </location>
</feature>
<dbReference type="Proteomes" id="UP000008631">
    <property type="component" value="Chromosome"/>
</dbReference>
<keyword evidence="4" id="KW-1185">Reference proteome</keyword>
<proteinExistence type="predicted"/>
<feature type="region of interest" description="Disordered" evidence="1">
    <location>
        <begin position="254"/>
        <end position="278"/>
    </location>
</feature>
<dbReference type="GO" id="GO:0002949">
    <property type="term" value="P:tRNA threonylcarbamoyladenosine modification"/>
    <property type="evidence" value="ECO:0007669"/>
    <property type="project" value="InterPro"/>
</dbReference>
<organism evidence="3 4">
    <name type="scientific">Isosphaera pallida (strain ATCC 43644 / DSM 9630 / IS1B)</name>
    <dbReference type="NCBI Taxonomy" id="575540"/>
    <lineage>
        <taxon>Bacteria</taxon>
        <taxon>Pseudomonadati</taxon>
        <taxon>Planctomycetota</taxon>
        <taxon>Planctomycetia</taxon>
        <taxon>Isosphaerales</taxon>
        <taxon>Isosphaeraceae</taxon>
        <taxon>Isosphaera</taxon>
    </lineage>
</organism>
<dbReference type="eggNOG" id="COG1214">
    <property type="taxonomic scope" value="Bacteria"/>
</dbReference>
<dbReference type="InterPro" id="IPR000905">
    <property type="entry name" value="Gcp-like_dom"/>
</dbReference>
<dbReference type="InParanoid" id="E8QZ36"/>
<dbReference type="PANTHER" id="PTHR11735:SF11">
    <property type="entry name" value="TRNA THREONYLCARBAMOYLADENOSINE BIOSYNTHESIS PROTEIN TSAB"/>
    <property type="match status" value="1"/>
</dbReference>
<dbReference type="Gene3D" id="3.30.420.40">
    <property type="match status" value="2"/>
</dbReference>
<evidence type="ECO:0000259" key="2">
    <source>
        <dbReference type="Pfam" id="PF00814"/>
    </source>
</evidence>
<sequence length="278" mass="30291">MTTRGPISRSDAPDPWRVVVFETARRGGGVVLAEWADPDDPHASASRLAGQMLDPEGRHGRELIPALGRLMADWGWTPRDLRAVAVGRGPGSFTGLRVGLAAAKTLAFTFNLPLIGFDSLDPLVPLDHDALRPGDHVSVALDALRGEAFVAEFVMSRQGQPIRCRDSALVSWSSWLAQRPPDSHLISPDLERLLKLALPPDHLNLRVHPASLGLPDATRLAWVARRAWLAGSRLDPDFSEPVYLRPSAAEERHPGGLAHLNVGSHRLELSPTTHKDRA</sequence>
<dbReference type="InterPro" id="IPR043129">
    <property type="entry name" value="ATPase_NBD"/>
</dbReference>
<dbReference type="AlphaFoldDB" id="E8QZ36"/>
<evidence type="ECO:0000256" key="1">
    <source>
        <dbReference type="SAM" id="MobiDB-lite"/>
    </source>
</evidence>
<name>E8QZ36_ISOPI</name>
<dbReference type="STRING" id="575540.Isop_2608"/>
<evidence type="ECO:0000313" key="3">
    <source>
        <dbReference type="EMBL" id="ADV63178.1"/>
    </source>
</evidence>
<dbReference type="RefSeq" id="WP_013565466.1">
    <property type="nucleotide sequence ID" value="NC_014962.1"/>
</dbReference>
<dbReference type="PANTHER" id="PTHR11735">
    <property type="entry name" value="TRNA N6-ADENOSINE THREONYLCARBAMOYLTRANSFERASE"/>
    <property type="match status" value="1"/>
</dbReference>
<dbReference type="HOGENOM" id="CLU_064886_3_0_0"/>
<dbReference type="NCBIfam" id="TIGR03725">
    <property type="entry name" value="T6A_YeaZ"/>
    <property type="match status" value="1"/>
</dbReference>
<dbReference type="GO" id="GO:0005829">
    <property type="term" value="C:cytosol"/>
    <property type="evidence" value="ECO:0007669"/>
    <property type="project" value="TreeGrafter"/>
</dbReference>
<accession>E8QZ36</accession>
<reference evidence="3 4" key="2">
    <citation type="journal article" date="2011" name="Stand. Genomic Sci.">
        <title>Complete genome sequence of Isosphaera pallida type strain (IS1B).</title>
        <authorList>
            <consortium name="US DOE Joint Genome Institute (JGI-PGF)"/>
            <person name="Goker M."/>
            <person name="Cleland D."/>
            <person name="Saunders E."/>
            <person name="Lapidus A."/>
            <person name="Nolan M."/>
            <person name="Lucas S."/>
            <person name="Hammon N."/>
            <person name="Deshpande S."/>
            <person name="Cheng J.F."/>
            <person name="Tapia R."/>
            <person name="Han C."/>
            <person name="Goodwin L."/>
            <person name="Pitluck S."/>
            <person name="Liolios K."/>
            <person name="Pagani I."/>
            <person name="Ivanova N."/>
            <person name="Mavromatis K."/>
            <person name="Pati A."/>
            <person name="Chen A."/>
            <person name="Palaniappan K."/>
            <person name="Land M."/>
            <person name="Hauser L."/>
            <person name="Chang Y.J."/>
            <person name="Jeffries C.D."/>
            <person name="Detter J.C."/>
            <person name="Beck B."/>
            <person name="Woyke T."/>
            <person name="Bristow J."/>
            <person name="Eisen J.A."/>
            <person name="Markowitz V."/>
            <person name="Hugenholtz P."/>
            <person name="Kyrpides N.C."/>
            <person name="Klenk H.P."/>
        </authorList>
    </citation>
    <scope>NUCLEOTIDE SEQUENCE [LARGE SCALE GENOMIC DNA]</scope>
    <source>
        <strain evidence="4">ATCC 43644 / DSM 9630 / IS1B</strain>
    </source>
</reference>
<dbReference type="KEGG" id="ipa:Isop_2608"/>
<protein>
    <submittedName>
        <fullName evidence="3">Peptidase M22 glycoprotease</fullName>
    </submittedName>
</protein>
<dbReference type="InterPro" id="IPR022496">
    <property type="entry name" value="T6A_TsaB"/>
</dbReference>
<gene>
    <name evidence="3" type="ordered locus">Isop_2608</name>
</gene>
<feature type="compositionally biased region" description="Basic and acidic residues" evidence="1">
    <location>
        <begin position="265"/>
        <end position="278"/>
    </location>
</feature>